<evidence type="ECO:0000256" key="1">
    <source>
        <dbReference type="ARBA" id="ARBA00004377"/>
    </source>
</evidence>
<dbReference type="STRING" id="465721.ACG33_07695"/>
<dbReference type="InterPro" id="IPR023229">
    <property type="entry name" value="T2SS_M_periplasmic_sf"/>
</dbReference>
<dbReference type="Proteomes" id="UP000070250">
    <property type="component" value="Chromosome"/>
</dbReference>
<keyword evidence="6 10" id="KW-0812">Transmembrane</keyword>
<feature type="transmembrane region" description="Helical" evidence="10">
    <location>
        <begin position="20"/>
        <end position="41"/>
    </location>
</feature>
<organism evidence="11 12">
    <name type="scientific">Steroidobacter denitrificans</name>
    <dbReference type="NCBI Taxonomy" id="465721"/>
    <lineage>
        <taxon>Bacteria</taxon>
        <taxon>Pseudomonadati</taxon>
        <taxon>Pseudomonadota</taxon>
        <taxon>Gammaproteobacteria</taxon>
        <taxon>Steroidobacterales</taxon>
        <taxon>Steroidobacteraceae</taxon>
        <taxon>Steroidobacter</taxon>
    </lineage>
</organism>
<keyword evidence="5" id="KW-0997">Cell inner membrane</keyword>
<dbReference type="GO" id="GO:0005886">
    <property type="term" value="C:plasma membrane"/>
    <property type="evidence" value="ECO:0007669"/>
    <property type="project" value="UniProtKB-SubCell"/>
</dbReference>
<dbReference type="Gene3D" id="3.30.1360.100">
    <property type="entry name" value="General secretion pathway protein M, EpsM"/>
    <property type="match status" value="1"/>
</dbReference>
<keyword evidence="9 10" id="KW-0472">Membrane</keyword>
<evidence type="ECO:0000256" key="10">
    <source>
        <dbReference type="SAM" id="Phobius"/>
    </source>
</evidence>
<comment type="subcellular location">
    <subcellularLocation>
        <location evidence="1">Cell inner membrane</location>
        <topology evidence="1">Single-pass membrane protein</topology>
    </subcellularLocation>
</comment>
<keyword evidence="4" id="KW-1003">Cell membrane</keyword>
<dbReference type="SUPFAM" id="SSF103054">
    <property type="entry name" value="General secretion pathway protein M, EpsM"/>
    <property type="match status" value="1"/>
</dbReference>
<keyword evidence="12" id="KW-1185">Reference proteome</keyword>
<evidence type="ECO:0000256" key="5">
    <source>
        <dbReference type="ARBA" id="ARBA00022519"/>
    </source>
</evidence>
<accession>A0A127FBK0</accession>
<evidence type="ECO:0000313" key="11">
    <source>
        <dbReference type="EMBL" id="AMN46980.1"/>
    </source>
</evidence>
<dbReference type="KEGG" id="sdf:ACG33_07695"/>
<keyword evidence="8 10" id="KW-1133">Transmembrane helix</keyword>
<evidence type="ECO:0000256" key="2">
    <source>
        <dbReference type="ARBA" id="ARBA00010637"/>
    </source>
</evidence>
<dbReference type="InterPro" id="IPR007690">
    <property type="entry name" value="T2SS_GspM"/>
</dbReference>
<name>A0A127FBK0_STEDE</name>
<keyword evidence="7" id="KW-0653">Protein transport</keyword>
<sequence>MNLQQLKDRFHSLQAREQLFIGVGVVLAVLLALYTLALAPFHDAVKSRSERVVRKEADLAWMRGIGPEMLALNAGAPAAEHAATDSLVVLVDRTARECGLGTALTGQTPDGETGIRVRLEAAEFDTLVACLGDLQQRYAINVESATIDRSGNPGYVNASLVLTRAGS</sequence>
<evidence type="ECO:0000256" key="8">
    <source>
        <dbReference type="ARBA" id="ARBA00022989"/>
    </source>
</evidence>
<dbReference type="GO" id="GO:0015628">
    <property type="term" value="P:protein secretion by the type II secretion system"/>
    <property type="evidence" value="ECO:0007669"/>
    <property type="project" value="InterPro"/>
</dbReference>
<dbReference type="GO" id="GO:0015627">
    <property type="term" value="C:type II protein secretion system complex"/>
    <property type="evidence" value="ECO:0007669"/>
    <property type="project" value="InterPro"/>
</dbReference>
<evidence type="ECO:0000256" key="6">
    <source>
        <dbReference type="ARBA" id="ARBA00022692"/>
    </source>
</evidence>
<evidence type="ECO:0000313" key="12">
    <source>
        <dbReference type="Proteomes" id="UP000070250"/>
    </source>
</evidence>
<protein>
    <recommendedName>
        <fullName evidence="13">General secretion pathway protein M</fullName>
    </recommendedName>
</protein>
<dbReference type="OrthoDB" id="6120808at2"/>
<evidence type="ECO:0000256" key="3">
    <source>
        <dbReference type="ARBA" id="ARBA00022448"/>
    </source>
</evidence>
<dbReference type="RefSeq" id="WP_066920104.1">
    <property type="nucleotide sequence ID" value="NZ_CP011971.1"/>
</dbReference>
<keyword evidence="3" id="KW-0813">Transport</keyword>
<comment type="similarity">
    <text evidence="2">Belongs to the GSP M family.</text>
</comment>
<dbReference type="EMBL" id="CP011971">
    <property type="protein sequence ID" value="AMN46980.1"/>
    <property type="molecule type" value="Genomic_DNA"/>
</dbReference>
<evidence type="ECO:0000256" key="4">
    <source>
        <dbReference type="ARBA" id="ARBA00022475"/>
    </source>
</evidence>
<proteinExistence type="inferred from homology"/>
<evidence type="ECO:0000256" key="7">
    <source>
        <dbReference type="ARBA" id="ARBA00022927"/>
    </source>
</evidence>
<dbReference type="Pfam" id="PF04612">
    <property type="entry name" value="T2SSM"/>
    <property type="match status" value="1"/>
</dbReference>
<dbReference type="AlphaFoldDB" id="A0A127FBK0"/>
<gene>
    <name evidence="11" type="ORF">ACG33_07695</name>
</gene>
<reference evidence="11 12" key="1">
    <citation type="submission" date="2015-06" db="EMBL/GenBank/DDBJ databases">
        <title>A Comprehensive Approach to Explore the Metabolic and Phylogenetic Diversity of Bacterial Steroid Degradation in the Environment: Testosterone as an Example.</title>
        <authorList>
            <person name="Yang F.-C."/>
            <person name="Chen Y.-L."/>
            <person name="Yu C.-P."/>
            <person name="Tang S.-L."/>
            <person name="Wang P.-H."/>
            <person name="Ismail W."/>
            <person name="Wang C.-H."/>
            <person name="Yang C.-Y."/>
            <person name="Chiang Y.-R."/>
        </authorList>
    </citation>
    <scope>NUCLEOTIDE SEQUENCE [LARGE SCALE GENOMIC DNA]</scope>
    <source>
        <strain evidence="11 12">DSM 18526</strain>
    </source>
</reference>
<evidence type="ECO:0000256" key="9">
    <source>
        <dbReference type="ARBA" id="ARBA00023136"/>
    </source>
</evidence>
<evidence type="ECO:0008006" key="13">
    <source>
        <dbReference type="Google" id="ProtNLM"/>
    </source>
</evidence>